<keyword evidence="3" id="KW-1185">Reference proteome</keyword>
<keyword evidence="1" id="KW-0472">Membrane</keyword>
<evidence type="ECO:0008006" key="4">
    <source>
        <dbReference type="Google" id="ProtNLM"/>
    </source>
</evidence>
<evidence type="ECO:0000256" key="1">
    <source>
        <dbReference type="SAM" id="Phobius"/>
    </source>
</evidence>
<dbReference type="RefSeq" id="WP_202777674.1">
    <property type="nucleotide sequence ID" value="NZ_CP065425.1"/>
</dbReference>
<accession>A0ABX7DZC5</accession>
<dbReference type="Proteomes" id="UP000595691">
    <property type="component" value="Chromosome"/>
</dbReference>
<feature type="transmembrane region" description="Helical" evidence="1">
    <location>
        <begin position="51"/>
        <end position="73"/>
    </location>
</feature>
<sequence length="257" mass="29531">MKKQFDESIYDTSLERLDSEISWNIDRKRKMRKKIAADLTRRNMRSKTQKVFVYSSTVVAALLAFIIFGYNIVMDNSNDIQSAAPHNQNVHNVHGASKGNIDFPLFPANGEVKGNTFTMNDRTSFIISDEATIPVDIRKVLPNITGYASMANSTNLQDVMVDYPYKNKGNSLLVRVLPNDEEINEIIKELTNKESGYKEMKISNKHAVLWENTEKTSPQVFIVTKQFMYTIQYAYNQQPIIDEKPLIDLAKQIQFYQ</sequence>
<keyword evidence="1" id="KW-0812">Transmembrane</keyword>
<reference evidence="2 3" key="1">
    <citation type="submission" date="2020-11" db="EMBL/GenBank/DDBJ databases">
        <title>Taxonomic evaluation of the Bacillus sporothermodurans group of bacteria based on whole genome sequences.</title>
        <authorList>
            <person name="Fiedler G."/>
            <person name="Herbstmann A.-D."/>
            <person name="Doll E."/>
            <person name="Wenning M."/>
            <person name="Brinks E."/>
            <person name="Kabisch J."/>
            <person name="Breitenwieser F."/>
            <person name="Lappann M."/>
            <person name="Boehnlein C."/>
            <person name="Franz C."/>
        </authorList>
    </citation>
    <scope>NUCLEOTIDE SEQUENCE [LARGE SCALE GENOMIC DNA]</scope>
    <source>
        <strain evidence="2 3">JCM 19841</strain>
    </source>
</reference>
<name>A0ABX7DZC5_9BACI</name>
<gene>
    <name evidence="2" type="ORF">I5776_17600</name>
</gene>
<evidence type="ECO:0000313" key="3">
    <source>
        <dbReference type="Proteomes" id="UP000595691"/>
    </source>
</evidence>
<keyword evidence="1" id="KW-1133">Transmembrane helix</keyword>
<proteinExistence type="predicted"/>
<evidence type="ECO:0000313" key="2">
    <source>
        <dbReference type="EMBL" id="QQZ08821.1"/>
    </source>
</evidence>
<dbReference type="EMBL" id="CP065425">
    <property type="protein sequence ID" value="QQZ08821.1"/>
    <property type="molecule type" value="Genomic_DNA"/>
</dbReference>
<organism evidence="2 3">
    <name type="scientific">Heyndrickxia vini</name>
    <dbReference type="NCBI Taxonomy" id="1476025"/>
    <lineage>
        <taxon>Bacteria</taxon>
        <taxon>Bacillati</taxon>
        <taxon>Bacillota</taxon>
        <taxon>Bacilli</taxon>
        <taxon>Bacillales</taxon>
        <taxon>Bacillaceae</taxon>
        <taxon>Heyndrickxia</taxon>
    </lineage>
</organism>
<protein>
    <recommendedName>
        <fullName evidence="4">DUF4367 domain-containing protein</fullName>
    </recommendedName>
</protein>